<dbReference type="Gene3D" id="6.10.340.10">
    <property type="match status" value="1"/>
</dbReference>
<keyword evidence="8" id="KW-0472">Membrane</keyword>
<dbReference type="Gene3D" id="3.30.565.10">
    <property type="entry name" value="Histidine kinase-like ATPase, C-terminal domain"/>
    <property type="match status" value="1"/>
</dbReference>
<feature type="domain" description="Histidine kinase" evidence="9">
    <location>
        <begin position="262"/>
        <end position="478"/>
    </location>
</feature>
<dbReference type="InterPro" id="IPR036097">
    <property type="entry name" value="HisK_dim/P_sf"/>
</dbReference>
<dbReference type="PRINTS" id="PR00344">
    <property type="entry name" value="BCTRLSENSOR"/>
</dbReference>
<comment type="subcellular location">
    <subcellularLocation>
        <location evidence="2">Membrane</location>
    </subcellularLocation>
</comment>
<evidence type="ECO:0000259" key="9">
    <source>
        <dbReference type="PROSITE" id="PS50109"/>
    </source>
</evidence>
<keyword evidence="4" id="KW-0597">Phosphoprotein</keyword>
<dbReference type="InterPro" id="IPR003661">
    <property type="entry name" value="HisK_dim/P_dom"/>
</dbReference>
<feature type="transmembrane region" description="Helical" evidence="8">
    <location>
        <begin position="184"/>
        <end position="201"/>
    </location>
</feature>
<evidence type="ECO:0000256" key="3">
    <source>
        <dbReference type="ARBA" id="ARBA00012438"/>
    </source>
</evidence>
<sequence length="480" mass="55042">MKQIKFFKHAGSRIPLKFKVWLYFVLFTIIVFALLWVFQIFLLEHFYERMRISAASKSMQAIADAYNRGDEEEFYKKINTMSVDNDFCVETLDRYGRPDMKRHVIGDCIIHDRFSSLYDYKIKIDESEKHVLKLRVKNPRSGYDMLLYGCMLGNEEECDGYLLINAVLAPVGAAVSIIKSQLMLITAVLILFAFVISLYLSKRIADPIDRITKSAEQLAKGDFNTKFDGRGYLEAKKLADTLTYAEKELSKVDTMQRDLIANVSHDLRTPLTMLKAYAEMIRDLSGDNPVKRNEHLEIIISETDRLALLVNDMLDLSKLESGKQKLSPSEFGIRGKLNEIIDRFSGLSEKNGYQIHFAPDEEKTVCCDSVKIEQVIYNLINNAINYTGKDKQVFVRQINQPDGVLVEVEDTGDGIEEDKIKLIFDKYYRSENHKREVVGTGLGLSIVKAVLKMHNYDYGVRSTIGKGSTFWFKINDVKEK</sequence>
<name>A0A1M7MBR9_RUMFL</name>
<organism evidence="10 11">
    <name type="scientific">Ruminococcus flavefaciens</name>
    <dbReference type="NCBI Taxonomy" id="1265"/>
    <lineage>
        <taxon>Bacteria</taxon>
        <taxon>Bacillati</taxon>
        <taxon>Bacillota</taxon>
        <taxon>Clostridia</taxon>
        <taxon>Eubacteriales</taxon>
        <taxon>Oscillospiraceae</taxon>
        <taxon>Ruminococcus</taxon>
    </lineage>
</organism>
<evidence type="ECO:0000256" key="2">
    <source>
        <dbReference type="ARBA" id="ARBA00004370"/>
    </source>
</evidence>
<dbReference type="GO" id="GO:0004721">
    <property type="term" value="F:phosphoprotein phosphatase activity"/>
    <property type="evidence" value="ECO:0007669"/>
    <property type="project" value="TreeGrafter"/>
</dbReference>
<proteinExistence type="predicted"/>
<dbReference type="CDD" id="cd00082">
    <property type="entry name" value="HisKA"/>
    <property type="match status" value="1"/>
</dbReference>
<dbReference type="InterPro" id="IPR003594">
    <property type="entry name" value="HATPase_dom"/>
</dbReference>
<feature type="transmembrane region" description="Helical" evidence="8">
    <location>
        <begin position="161"/>
        <end position="178"/>
    </location>
</feature>
<comment type="catalytic activity">
    <reaction evidence="1">
        <text>ATP + protein L-histidine = ADP + protein N-phospho-L-histidine.</text>
        <dbReference type="EC" id="2.7.13.3"/>
    </reaction>
</comment>
<dbReference type="PROSITE" id="PS50109">
    <property type="entry name" value="HIS_KIN"/>
    <property type="match status" value="1"/>
</dbReference>
<dbReference type="InterPro" id="IPR005467">
    <property type="entry name" value="His_kinase_dom"/>
</dbReference>
<reference evidence="10 11" key="1">
    <citation type="submission" date="2016-11" db="EMBL/GenBank/DDBJ databases">
        <authorList>
            <person name="Jaros S."/>
            <person name="Januszkiewicz K."/>
            <person name="Wedrychowicz H."/>
        </authorList>
    </citation>
    <scope>NUCLEOTIDE SEQUENCE [LARGE SCALE GENOMIC DNA]</scope>
    <source>
        <strain evidence="10 11">Y1</strain>
    </source>
</reference>
<dbReference type="SUPFAM" id="SSF47384">
    <property type="entry name" value="Homodimeric domain of signal transducing histidine kinase"/>
    <property type="match status" value="1"/>
</dbReference>
<dbReference type="RefSeq" id="WP_242940009.1">
    <property type="nucleotide sequence ID" value="NZ_FRCT01000021.1"/>
</dbReference>
<evidence type="ECO:0000256" key="8">
    <source>
        <dbReference type="SAM" id="Phobius"/>
    </source>
</evidence>
<protein>
    <recommendedName>
        <fullName evidence="3">histidine kinase</fullName>
        <ecNumber evidence="3">2.7.13.3</ecNumber>
    </recommendedName>
</protein>
<evidence type="ECO:0000256" key="1">
    <source>
        <dbReference type="ARBA" id="ARBA00000085"/>
    </source>
</evidence>
<dbReference type="PANTHER" id="PTHR45453:SF1">
    <property type="entry name" value="PHOSPHATE REGULON SENSOR PROTEIN PHOR"/>
    <property type="match status" value="1"/>
</dbReference>
<dbReference type="InterPro" id="IPR050351">
    <property type="entry name" value="BphY/WalK/GraS-like"/>
</dbReference>
<dbReference type="EC" id="2.7.13.3" evidence="3"/>
<dbReference type="GO" id="GO:0005886">
    <property type="term" value="C:plasma membrane"/>
    <property type="evidence" value="ECO:0007669"/>
    <property type="project" value="TreeGrafter"/>
</dbReference>
<dbReference type="SUPFAM" id="SSF55874">
    <property type="entry name" value="ATPase domain of HSP90 chaperone/DNA topoisomerase II/histidine kinase"/>
    <property type="match status" value="1"/>
</dbReference>
<dbReference type="GO" id="GO:0000155">
    <property type="term" value="F:phosphorelay sensor kinase activity"/>
    <property type="evidence" value="ECO:0007669"/>
    <property type="project" value="InterPro"/>
</dbReference>
<dbReference type="Gene3D" id="1.10.287.130">
    <property type="match status" value="1"/>
</dbReference>
<dbReference type="EMBL" id="FRCT01000021">
    <property type="protein sequence ID" value="SHM88283.1"/>
    <property type="molecule type" value="Genomic_DNA"/>
</dbReference>
<dbReference type="InterPro" id="IPR004358">
    <property type="entry name" value="Sig_transdc_His_kin-like_C"/>
</dbReference>
<evidence type="ECO:0000313" key="10">
    <source>
        <dbReference type="EMBL" id="SHM88283.1"/>
    </source>
</evidence>
<dbReference type="InterPro" id="IPR036890">
    <property type="entry name" value="HATPase_C_sf"/>
</dbReference>
<dbReference type="AlphaFoldDB" id="A0A1M7MBR9"/>
<keyword evidence="8" id="KW-0812">Transmembrane</keyword>
<dbReference type="PANTHER" id="PTHR45453">
    <property type="entry name" value="PHOSPHATE REGULON SENSOR PROTEIN PHOR"/>
    <property type="match status" value="1"/>
</dbReference>
<evidence type="ECO:0000313" key="11">
    <source>
        <dbReference type="Proteomes" id="UP000184394"/>
    </source>
</evidence>
<keyword evidence="8" id="KW-1133">Transmembrane helix</keyword>
<dbReference type="SMART" id="SM00387">
    <property type="entry name" value="HATPase_c"/>
    <property type="match status" value="1"/>
</dbReference>
<evidence type="ECO:0000256" key="4">
    <source>
        <dbReference type="ARBA" id="ARBA00022553"/>
    </source>
</evidence>
<evidence type="ECO:0000256" key="6">
    <source>
        <dbReference type="ARBA" id="ARBA00022777"/>
    </source>
</evidence>
<evidence type="ECO:0000256" key="7">
    <source>
        <dbReference type="ARBA" id="ARBA00023012"/>
    </source>
</evidence>
<dbReference type="SMART" id="SM00388">
    <property type="entry name" value="HisKA"/>
    <property type="match status" value="1"/>
</dbReference>
<keyword evidence="7" id="KW-0902">Two-component regulatory system</keyword>
<keyword evidence="5" id="KW-0808">Transferase</keyword>
<dbReference type="GO" id="GO:0016036">
    <property type="term" value="P:cellular response to phosphate starvation"/>
    <property type="evidence" value="ECO:0007669"/>
    <property type="project" value="TreeGrafter"/>
</dbReference>
<keyword evidence="6 10" id="KW-0418">Kinase</keyword>
<evidence type="ECO:0000256" key="5">
    <source>
        <dbReference type="ARBA" id="ARBA00022679"/>
    </source>
</evidence>
<dbReference type="Pfam" id="PF00512">
    <property type="entry name" value="HisKA"/>
    <property type="match status" value="1"/>
</dbReference>
<feature type="transmembrane region" description="Helical" evidence="8">
    <location>
        <begin position="20"/>
        <end position="43"/>
    </location>
</feature>
<gene>
    <name evidence="10" type="ORF">SAMN04487860_1215</name>
</gene>
<accession>A0A1M7MBR9</accession>
<dbReference type="Pfam" id="PF02518">
    <property type="entry name" value="HATPase_c"/>
    <property type="match status" value="1"/>
</dbReference>
<dbReference type="FunFam" id="1.10.287.130:FF:000001">
    <property type="entry name" value="Two-component sensor histidine kinase"/>
    <property type="match status" value="1"/>
</dbReference>
<dbReference type="CDD" id="cd00075">
    <property type="entry name" value="HATPase"/>
    <property type="match status" value="1"/>
</dbReference>
<dbReference type="Proteomes" id="UP000184394">
    <property type="component" value="Unassembled WGS sequence"/>
</dbReference>
<dbReference type="CDD" id="cd06225">
    <property type="entry name" value="HAMP"/>
    <property type="match status" value="1"/>
</dbReference>